<dbReference type="InterPro" id="IPR011050">
    <property type="entry name" value="Pectin_lyase_fold/virulence"/>
</dbReference>
<name>A0A0F9JM35_9ZZZZ</name>
<dbReference type="SUPFAM" id="SSF51126">
    <property type="entry name" value="Pectin lyase-like"/>
    <property type="match status" value="1"/>
</dbReference>
<dbReference type="AlphaFoldDB" id="A0A0F9JM35"/>
<protein>
    <recommendedName>
        <fullName evidence="2">Right handed beta helix domain-containing protein</fullName>
    </recommendedName>
</protein>
<gene>
    <name evidence="1" type="ORF">LCGC14_1437990</name>
</gene>
<accession>A0A0F9JM35</accession>
<reference evidence="1" key="1">
    <citation type="journal article" date="2015" name="Nature">
        <title>Complex archaea that bridge the gap between prokaryotes and eukaryotes.</title>
        <authorList>
            <person name="Spang A."/>
            <person name="Saw J.H."/>
            <person name="Jorgensen S.L."/>
            <person name="Zaremba-Niedzwiedzka K."/>
            <person name="Martijn J."/>
            <person name="Lind A.E."/>
            <person name="van Eijk R."/>
            <person name="Schleper C."/>
            <person name="Guy L."/>
            <person name="Ettema T.J."/>
        </authorList>
    </citation>
    <scope>NUCLEOTIDE SEQUENCE</scope>
</reference>
<sequence length="318" mass="33365">MPQQVNVGRSLNFAPGAIVTGSWNGSFDTGGTTYYVNNITGSDTNPGTSWNSAVAQPEQAIALSEASRLIHVGTTTNDYIRNTIVVQGTGTAYTNVTEIPNYVNLIGLGADPRGNGTGIAKIDGAGTADALSVDSNGCRGLYMVNLQFNQSSAGSFYGCDFAKLFRSRIEGCTFTNNGSGGLRIVLGGGVYIIDCASTNDTVAQLIGLTLGSSATVNALKVVDCEWFGDTNGVSFIATAGKQTVFKNCAAIGGTYGWIDTTPSQVGHTPWYIDCYGFGTNNTTINQTGFVISNDYTKRSVRCIDNANGTSRNYPTTAD</sequence>
<proteinExistence type="predicted"/>
<evidence type="ECO:0008006" key="2">
    <source>
        <dbReference type="Google" id="ProtNLM"/>
    </source>
</evidence>
<dbReference type="EMBL" id="LAZR01009766">
    <property type="protein sequence ID" value="KKM70708.1"/>
    <property type="molecule type" value="Genomic_DNA"/>
</dbReference>
<evidence type="ECO:0000313" key="1">
    <source>
        <dbReference type="EMBL" id="KKM70708.1"/>
    </source>
</evidence>
<organism evidence="1">
    <name type="scientific">marine sediment metagenome</name>
    <dbReference type="NCBI Taxonomy" id="412755"/>
    <lineage>
        <taxon>unclassified sequences</taxon>
        <taxon>metagenomes</taxon>
        <taxon>ecological metagenomes</taxon>
    </lineage>
</organism>
<comment type="caution">
    <text evidence="1">The sequence shown here is derived from an EMBL/GenBank/DDBJ whole genome shotgun (WGS) entry which is preliminary data.</text>
</comment>